<feature type="domain" description="Cytochrome c7-like" evidence="1">
    <location>
        <begin position="4"/>
        <end position="66"/>
    </location>
</feature>
<dbReference type="Pfam" id="PF14522">
    <property type="entry name" value="Cytochrome_C7"/>
    <property type="match status" value="1"/>
</dbReference>
<evidence type="ECO:0000313" key="3">
    <source>
        <dbReference type="Proteomes" id="UP000663444"/>
    </source>
</evidence>
<dbReference type="SUPFAM" id="SSF48695">
    <property type="entry name" value="Multiheme cytochromes"/>
    <property type="match status" value="1"/>
</dbReference>
<accession>A0A974SSN5</accession>
<dbReference type="Proteomes" id="UP000663444">
    <property type="component" value="Chromosome"/>
</dbReference>
<proteinExistence type="predicted"/>
<dbReference type="InterPro" id="IPR026352">
    <property type="entry name" value="Nanowire_3heme"/>
</dbReference>
<dbReference type="NCBIfam" id="TIGR04257">
    <property type="entry name" value="nanowire_3heme"/>
    <property type="match status" value="1"/>
</dbReference>
<keyword evidence="3" id="KW-1185">Reference proteome</keyword>
<sequence length="87" mass="9697">MRPVVFPHWFHRIRFRCKVCHAELGFKMHAGSNDVTMAAIIDGKFCGACHNNDIAWSVEKCDLCHSGKRGLPSGIYGGHETSGPGRW</sequence>
<organism evidence="2 3">
    <name type="scientific">Azospira restricta</name>
    <dbReference type="NCBI Taxonomy" id="404405"/>
    <lineage>
        <taxon>Bacteria</taxon>
        <taxon>Pseudomonadati</taxon>
        <taxon>Pseudomonadota</taxon>
        <taxon>Betaproteobacteria</taxon>
        <taxon>Rhodocyclales</taxon>
        <taxon>Rhodocyclaceae</taxon>
        <taxon>Azospira</taxon>
    </lineage>
</organism>
<evidence type="ECO:0000313" key="2">
    <source>
        <dbReference type="EMBL" id="QRJ65722.1"/>
    </source>
</evidence>
<gene>
    <name evidence="2" type="ORF">IWH25_11520</name>
</gene>
<evidence type="ECO:0000259" key="1">
    <source>
        <dbReference type="Pfam" id="PF14522"/>
    </source>
</evidence>
<dbReference type="InterPro" id="IPR029467">
    <property type="entry name" value="Cyt_c7-like"/>
</dbReference>
<name>A0A974SSN5_9RHOO</name>
<reference evidence="2" key="1">
    <citation type="submission" date="2020-11" db="EMBL/GenBank/DDBJ databases">
        <title>Azospira restricta DSM 18626 genome sequence.</title>
        <authorList>
            <person name="Moe W.M."/>
        </authorList>
    </citation>
    <scope>NUCLEOTIDE SEQUENCE</scope>
    <source>
        <strain evidence="2">DSM 18626</strain>
    </source>
</reference>
<dbReference type="Gene3D" id="3.90.10.10">
    <property type="entry name" value="Cytochrome C3"/>
    <property type="match status" value="1"/>
</dbReference>
<dbReference type="InterPro" id="IPR036280">
    <property type="entry name" value="Multihaem_cyt_sf"/>
</dbReference>
<dbReference type="KEGG" id="ares:IWH25_11520"/>
<dbReference type="EMBL" id="CP064781">
    <property type="protein sequence ID" value="QRJ65722.1"/>
    <property type="molecule type" value="Genomic_DNA"/>
</dbReference>
<protein>
    <recommendedName>
        <fullName evidence="1">Cytochrome c7-like domain-containing protein</fullName>
    </recommendedName>
</protein>
<dbReference type="AlphaFoldDB" id="A0A974SSN5"/>